<dbReference type="PANTHER" id="PTHR42856:SF1">
    <property type="entry name" value="ACYL-COENZYME A THIOESTERASE PAAI"/>
    <property type="match status" value="1"/>
</dbReference>
<dbReference type="CDD" id="cd03443">
    <property type="entry name" value="PaaI_thioesterase"/>
    <property type="match status" value="1"/>
</dbReference>
<dbReference type="Proteomes" id="UP000197468">
    <property type="component" value="Unassembled WGS sequence"/>
</dbReference>
<organism evidence="5 6">
    <name type="scientific">Roseateles aquatilis</name>
    <dbReference type="NCBI Taxonomy" id="431061"/>
    <lineage>
        <taxon>Bacteria</taxon>
        <taxon>Pseudomonadati</taxon>
        <taxon>Pseudomonadota</taxon>
        <taxon>Betaproteobacteria</taxon>
        <taxon>Burkholderiales</taxon>
        <taxon>Sphaerotilaceae</taxon>
        <taxon>Roseateles</taxon>
    </lineage>
</organism>
<evidence type="ECO:0000313" key="6">
    <source>
        <dbReference type="Proteomes" id="UP000197468"/>
    </source>
</evidence>
<evidence type="ECO:0000259" key="4">
    <source>
        <dbReference type="Pfam" id="PF03061"/>
    </source>
</evidence>
<comment type="similarity">
    <text evidence="1">Belongs to the thioesterase PaaI family.</text>
</comment>
<comment type="caution">
    <text evidence="5">The sequence shown here is derived from an EMBL/GenBank/DDBJ whole genome shotgun (WGS) entry which is preliminary data.</text>
</comment>
<dbReference type="GO" id="GO:0016289">
    <property type="term" value="F:acyl-CoA hydrolase activity"/>
    <property type="evidence" value="ECO:0007669"/>
    <property type="project" value="UniProtKB-ARBA"/>
</dbReference>
<sequence>MSASHEPIERAGHAHRDPAAQRVAEAVRDTMFANDRASKGLGMTIVDIGPGTATLSMTVREDMLNGFDICHGGFVTTLADSCFAFACNSYNEMTVASGFAIDIVAPSRLGDVLTAHADEVSQAGRTGVYDITITNQRDQLIAVFRGRSYRLKGKPVATGLDDPLADHSSARA</sequence>
<keyword evidence="6" id="KW-1185">Reference proteome</keyword>
<keyword evidence="2" id="KW-0378">Hydrolase</keyword>
<dbReference type="OrthoDB" id="32575at2"/>
<evidence type="ECO:0000313" key="5">
    <source>
        <dbReference type="EMBL" id="OWQ91470.1"/>
    </source>
</evidence>
<dbReference type="AlphaFoldDB" id="A0A246JFZ9"/>
<dbReference type="InterPro" id="IPR052723">
    <property type="entry name" value="Acyl-CoA_thioesterase_PaaI"/>
</dbReference>
<dbReference type="Gene3D" id="3.10.129.10">
    <property type="entry name" value="Hotdog Thioesterase"/>
    <property type="match status" value="1"/>
</dbReference>
<dbReference type="NCBIfam" id="TIGR00369">
    <property type="entry name" value="unchar_dom_1"/>
    <property type="match status" value="1"/>
</dbReference>
<name>A0A246JFZ9_9BURK</name>
<protein>
    <submittedName>
        <fullName evidence="5">Phenylacetic acid degradation protein PaaD</fullName>
    </submittedName>
</protein>
<evidence type="ECO:0000256" key="3">
    <source>
        <dbReference type="SAM" id="MobiDB-lite"/>
    </source>
</evidence>
<dbReference type="PANTHER" id="PTHR42856">
    <property type="entry name" value="ACYL-COENZYME A THIOESTERASE PAAI"/>
    <property type="match status" value="1"/>
</dbReference>
<feature type="domain" description="Thioesterase" evidence="4">
    <location>
        <begin position="69"/>
        <end position="141"/>
    </location>
</feature>
<dbReference type="InterPro" id="IPR029069">
    <property type="entry name" value="HotDog_dom_sf"/>
</dbReference>
<dbReference type="RefSeq" id="WP_088384696.1">
    <property type="nucleotide sequence ID" value="NZ_NIOF01000003.1"/>
</dbReference>
<feature type="compositionally biased region" description="Basic and acidic residues" evidence="3">
    <location>
        <begin position="1"/>
        <end position="19"/>
    </location>
</feature>
<dbReference type="InterPro" id="IPR006683">
    <property type="entry name" value="Thioestr_dom"/>
</dbReference>
<feature type="region of interest" description="Disordered" evidence="3">
    <location>
        <begin position="1"/>
        <end position="20"/>
    </location>
</feature>
<dbReference type="FunFam" id="3.10.129.10:FF:000022">
    <property type="entry name" value="Phenylacetic acid degradation protein"/>
    <property type="match status" value="1"/>
</dbReference>
<reference evidence="5 6" key="1">
    <citation type="journal article" date="2008" name="Int. J. Syst. Evol. Microbiol.">
        <title>Description of Roseateles aquatilis sp. nov. and Roseateles terrae sp. nov., in the class Betaproteobacteria, and emended description of the genus Roseateles.</title>
        <authorList>
            <person name="Gomila M."/>
            <person name="Bowien B."/>
            <person name="Falsen E."/>
            <person name="Moore E.R."/>
            <person name="Lalucat J."/>
        </authorList>
    </citation>
    <scope>NUCLEOTIDE SEQUENCE [LARGE SCALE GENOMIC DNA]</scope>
    <source>
        <strain evidence="5 6">CCUG 48205</strain>
    </source>
</reference>
<proteinExistence type="inferred from homology"/>
<dbReference type="EMBL" id="NIOF01000003">
    <property type="protein sequence ID" value="OWQ91470.1"/>
    <property type="molecule type" value="Genomic_DNA"/>
</dbReference>
<evidence type="ECO:0000256" key="2">
    <source>
        <dbReference type="ARBA" id="ARBA00022801"/>
    </source>
</evidence>
<dbReference type="NCBIfam" id="TIGR02286">
    <property type="entry name" value="PaaD"/>
    <property type="match status" value="1"/>
</dbReference>
<accession>A0A246JFZ9</accession>
<dbReference type="InterPro" id="IPR003736">
    <property type="entry name" value="PAAI_dom"/>
</dbReference>
<dbReference type="Pfam" id="PF03061">
    <property type="entry name" value="4HBT"/>
    <property type="match status" value="1"/>
</dbReference>
<dbReference type="InterPro" id="IPR011973">
    <property type="entry name" value="PaaD"/>
</dbReference>
<evidence type="ECO:0000256" key="1">
    <source>
        <dbReference type="ARBA" id="ARBA00008324"/>
    </source>
</evidence>
<dbReference type="SUPFAM" id="SSF54637">
    <property type="entry name" value="Thioesterase/thiol ester dehydrase-isomerase"/>
    <property type="match status" value="1"/>
</dbReference>
<gene>
    <name evidence="5" type="primary">paaD</name>
    <name evidence="5" type="ORF">CDN99_09975</name>
</gene>